<keyword evidence="5" id="KW-1185">Reference proteome</keyword>
<proteinExistence type="predicted"/>
<sequence length="732" mass="83136">MFKMFGLGGVKCPRCEHRNGDASGYCNQCGLTLGAPRSEPVLRDNRWIPASDELAVYFGVRQLSGIFTKTLRVPATTRAYILQGGQATEVPQGEYELEGFFTRLNNLLRDQHGEILITRTTPLPVEFSFSDLHTAEFLKLAARFTVGLQVESVPAFAQHFMTVPGTVSTLQLHELLAPSVRQVAAEFLGGRAMRDMAHTSALREQLNERLHSALRQRLAEFGLAAVQVETLALRHDKYDDNRERVGSLFLVADERQLQLEHVKQLDQLYDEEEWQAIWRQEQKMRSDYRRAELKQEAEEQMLAIRAREIDLYGRILEAKTRKQAFERGAGAALADLEHELARRKSLQVGEAAEWDQVRRLAQIKMRTEMELAQQAGLEEKALARQRFSHLLYQQQLQHRIQSALTIEDEEYRRKQLQMLRQAETAAKQREQEIEAEHHRARFQGIALANAARHREAERIQEWEEQEHLARKREMARGEEAKDAGAGVHVAEINARLEELKRSGAAADAIAQHEKLLRTVEADNLHQRAAQALAHQAMQDQLAVEEQRLQLKLRDQEAQWQQSLKKLELERDERFNRWKIEYEGMVSQQEHAATMARIDIERQESIGRMSDTAKIALAATPNAEALSRLMRQQTQAGMSPEQLQALAGVVAAENSITATEAMRLARGEVQEERAYRDSSGDKERQHQLDLLRAQSAQASVAAPAAAAARRCPNGHSVPPDARFCPECGTQIAR</sequence>
<organism evidence="4 5">
    <name type="scientific">Pseudoduganella guangdongensis</name>
    <dbReference type="NCBI Taxonomy" id="2692179"/>
    <lineage>
        <taxon>Bacteria</taxon>
        <taxon>Pseudomonadati</taxon>
        <taxon>Pseudomonadota</taxon>
        <taxon>Betaproteobacteria</taxon>
        <taxon>Burkholderiales</taxon>
        <taxon>Oxalobacteraceae</taxon>
        <taxon>Telluria group</taxon>
        <taxon>Pseudoduganella</taxon>
    </lineage>
</organism>
<evidence type="ECO:0000313" key="5">
    <source>
        <dbReference type="Proteomes" id="UP000448575"/>
    </source>
</evidence>
<protein>
    <recommendedName>
        <fullName evidence="3">Band 7 domain-containing protein</fullName>
    </recommendedName>
</protein>
<gene>
    <name evidence="4" type="ORF">GTP41_21460</name>
</gene>
<dbReference type="Proteomes" id="UP000448575">
    <property type="component" value="Unassembled WGS sequence"/>
</dbReference>
<evidence type="ECO:0000256" key="1">
    <source>
        <dbReference type="SAM" id="Coils"/>
    </source>
</evidence>
<evidence type="ECO:0000256" key="2">
    <source>
        <dbReference type="SAM" id="MobiDB-lite"/>
    </source>
</evidence>
<dbReference type="Pfam" id="PF01145">
    <property type="entry name" value="Band_7"/>
    <property type="match status" value="1"/>
</dbReference>
<keyword evidence="1" id="KW-0175">Coiled coil</keyword>
<feature type="coiled-coil region" evidence="1">
    <location>
        <begin position="416"/>
        <end position="465"/>
    </location>
</feature>
<dbReference type="EMBL" id="WWCJ01000019">
    <property type="protein sequence ID" value="MYN04666.1"/>
    <property type="molecule type" value="Genomic_DNA"/>
</dbReference>
<name>A0A6N9HMS2_9BURK</name>
<feature type="coiled-coil region" evidence="1">
    <location>
        <begin position="538"/>
        <end position="569"/>
    </location>
</feature>
<dbReference type="AlphaFoldDB" id="A0A6N9HMS2"/>
<feature type="domain" description="Band 7" evidence="3">
    <location>
        <begin position="121"/>
        <end position="234"/>
    </location>
</feature>
<comment type="caution">
    <text evidence="4">The sequence shown here is derived from an EMBL/GenBank/DDBJ whole genome shotgun (WGS) entry which is preliminary data.</text>
</comment>
<feature type="region of interest" description="Disordered" evidence="2">
    <location>
        <begin position="666"/>
        <end position="685"/>
    </location>
</feature>
<reference evidence="4 5" key="1">
    <citation type="submission" date="2019-12" db="EMBL/GenBank/DDBJ databases">
        <title>Novel species isolated from a subtropical stream in China.</title>
        <authorList>
            <person name="Lu H."/>
        </authorList>
    </citation>
    <scope>NUCLEOTIDE SEQUENCE [LARGE SCALE GENOMIC DNA]</scope>
    <source>
        <strain evidence="4 5">DS3</strain>
    </source>
</reference>
<dbReference type="InterPro" id="IPR001107">
    <property type="entry name" value="Band_7"/>
</dbReference>
<evidence type="ECO:0000313" key="4">
    <source>
        <dbReference type="EMBL" id="MYN04666.1"/>
    </source>
</evidence>
<accession>A0A6N9HMS2</accession>
<dbReference type="RefSeq" id="WP_161027622.1">
    <property type="nucleotide sequence ID" value="NZ_WWCJ01000019.1"/>
</dbReference>
<evidence type="ECO:0000259" key="3">
    <source>
        <dbReference type="Pfam" id="PF01145"/>
    </source>
</evidence>